<keyword evidence="2" id="KW-0736">Signalosome</keyword>
<evidence type="ECO:0000256" key="2">
    <source>
        <dbReference type="RuleBase" id="RU367006"/>
    </source>
</evidence>
<dbReference type="CDD" id="cd08063">
    <property type="entry name" value="MPN_CSN6"/>
    <property type="match status" value="1"/>
</dbReference>
<dbReference type="Proteomes" id="UP001326199">
    <property type="component" value="Unassembled WGS sequence"/>
</dbReference>
<comment type="caution">
    <text evidence="5">The sequence shown here is derived from an EMBL/GenBank/DDBJ whole genome shotgun (WGS) entry which is preliminary data.</text>
</comment>
<dbReference type="EMBL" id="JAFFHB010000001">
    <property type="protein sequence ID" value="KAK4674796.1"/>
    <property type="molecule type" value="Genomic_DNA"/>
</dbReference>
<dbReference type="RefSeq" id="XP_062772118.1">
    <property type="nucleotide sequence ID" value="XM_062908941.1"/>
</dbReference>
<reference evidence="5 6" key="1">
    <citation type="journal article" date="2023" name="bioRxiv">
        <title>High-quality genome assemblies of four members of thePodospora anserinaspecies complex.</title>
        <authorList>
            <person name="Ament-Velasquez S.L."/>
            <person name="Vogan A.A."/>
            <person name="Wallerman O."/>
            <person name="Hartmann F."/>
            <person name="Gautier V."/>
            <person name="Silar P."/>
            <person name="Giraud T."/>
            <person name="Johannesson H."/>
        </authorList>
    </citation>
    <scope>NUCLEOTIDE SEQUENCE [LARGE SCALE GENOMIC DNA]</scope>
    <source>
        <strain evidence="5 6">CBS 411.78</strain>
    </source>
</reference>
<dbReference type="Pfam" id="PF01398">
    <property type="entry name" value="JAB"/>
    <property type="match status" value="1"/>
</dbReference>
<organism evidence="5 6">
    <name type="scientific">Podospora pseudopauciseta</name>
    <dbReference type="NCBI Taxonomy" id="2093780"/>
    <lineage>
        <taxon>Eukaryota</taxon>
        <taxon>Fungi</taxon>
        <taxon>Dikarya</taxon>
        <taxon>Ascomycota</taxon>
        <taxon>Pezizomycotina</taxon>
        <taxon>Sordariomycetes</taxon>
        <taxon>Sordariomycetidae</taxon>
        <taxon>Sordariales</taxon>
        <taxon>Podosporaceae</taxon>
        <taxon>Podospora</taxon>
    </lineage>
</organism>
<comment type="similarity">
    <text evidence="1 2">Belongs to the peptidase M67A family. CSN6 subfamily.</text>
</comment>
<feature type="region of interest" description="Disordered" evidence="3">
    <location>
        <begin position="311"/>
        <end position="360"/>
    </location>
</feature>
<dbReference type="PANTHER" id="PTHR10540:SF8">
    <property type="entry name" value="COP9 SIGNALOSOME COMPLEX SUBUNIT 6"/>
    <property type="match status" value="1"/>
</dbReference>
<comment type="subcellular location">
    <subcellularLocation>
        <location evidence="2">Cytoplasm</location>
    </subcellularLocation>
    <subcellularLocation>
        <location evidence="2">Nucleus</location>
    </subcellularLocation>
</comment>
<keyword evidence="2" id="KW-0539">Nucleus</keyword>
<protein>
    <recommendedName>
        <fullName evidence="2">COP9 signalosome complex subunit 6</fullName>
    </recommendedName>
</protein>
<keyword evidence="6" id="KW-1185">Reference proteome</keyword>
<dbReference type="GeneID" id="87929284"/>
<keyword evidence="2" id="KW-0963">Cytoplasm</keyword>
<feature type="compositionally biased region" description="Gly residues" evidence="3">
    <location>
        <begin position="495"/>
        <end position="505"/>
    </location>
</feature>
<dbReference type="InterPro" id="IPR033859">
    <property type="entry name" value="MPN_CSN6"/>
</dbReference>
<comment type="function">
    <text evidence="2">Component of the COP9 signalosome complex (CSN), a complex involved in various cellular and developmental processes.</text>
</comment>
<dbReference type="InterPro" id="IPR024969">
    <property type="entry name" value="EIF3F/CSN6-like_C"/>
</dbReference>
<evidence type="ECO:0000256" key="1">
    <source>
        <dbReference type="ARBA" id="ARBA00010893"/>
    </source>
</evidence>
<feature type="region of interest" description="Disordered" evidence="3">
    <location>
        <begin position="525"/>
        <end position="551"/>
    </location>
</feature>
<feature type="domain" description="MPN" evidence="4">
    <location>
        <begin position="97"/>
        <end position="241"/>
    </location>
</feature>
<feature type="compositionally biased region" description="Pro residues" evidence="3">
    <location>
        <begin position="346"/>
        <end position="356"/>
    </location>
</feature>
<gene>
    <name evidence="5" type="ORF">QC763_123750</name>
</gene>
<dbReference type="Gene3D" id="3.40.140.10">
    <property type="entry name" value="Cytidine Deaminase, domain 2"/>
    <property type="match status" value="1"/>
</dbReference>
<sequence length="551" mass="60102">MAQAPNGRARLSFCLVNCSPHHLQLSLILPPTILCLSPNEIEVTTKLASKYTPKEAISIFFDPEAITNRRSTTMANQAGGANELLSVQKSSDSGLQIILHPLPILEISDFITRGYQRNYKGAVVGGLLGQQNGREITIEHSFSIKSVKKEEDGGVYELDEEWFRQRLDQMKLVHKSPQLDLVGWYALVPKSGPTVLHLPIHRQISTVNESAVLLGFHLEDMLSPAAGDPLPITIYESNMEAEGEDKEMKDSENPTNMVLRFRKLPYATETGEAEMIGMQFIREGGANASADDTPVETKNIAEQFEQKIAVTDGKGKRRAVMTSGSVSKNPVSPSKGKGKQKDEPSSSPPQAEPPNPDINLTRSESEYMAALQAKFNAIKMLKSRIALIITYLQRLPPTFTEGKQTTQEASDAARASGGQYTIPSNNILRHIQSLVTNIDLVTPAEQAALRKEMLQETNDVKLISLISDLLTSVAEVKEAGKKFSILESSKQTRGPRGGVGYGGPVGDKSNDYELTGSYSPIHSRGHAEFGTTGSVSQEFGGASDMLHNLSD</sequence>
<feature type="compositionally biased region" description="Polar residues" evidence="3">
    <location>
        <begin position="322"/>
        <end position="332"/>
    </location>
</feature>
<dbReference type="InterPro" id="IPR037518">
    <property type="entry name" value="MPN"/>
</dbReference>
<dbReference type="InterPro" id="IPR000555">
    <property type="entry name" value="JAMM/MPN+_dom"/>
</dbReference>
<evidence type="ECO:0000256" key="3">
    <source>
        <dbReference type="SAM" id="MobiDB-lite"/>
    </source>
</evidence>
<dbReference type="PROSITE" id="PS50249">
    <property type="entry name" value="MPN"/>
    <property type="match status" value="1"/>
</dbReference>
<dbReference type="PANTHER" id="PTHR10540">
    <property type="entry name" value="EUKARYOTIC TRANSLATION INITIATION FACTOR 3 SUBUNIT F-RELATED"/>
    <property type="match status" value="1"/>
</dbReference>
<name>A0ABR0I4F2_9PEZI</name>
<dbReference type="Pfam" id="PF13012">
    <property type="entry name" value="MitMem_reg"/>
    <property type="match status" value="1"/>
</dbReference>
<evidence type="ECO:0000259" key="4">
    <source>
        <dbReference type="PROSITE" id="PS50249"/>
    </source>
</evidence>
<proteinExistence type="inferred from homology"/>
<accession>A0ABR0I4F2</accession>
<feature type="region of interest" description="Disordered" evidence="3">
    <location>
        <begin position="488"/>
        <end position="507"/>
    </location>
</feature>
<evidence type="ECO:0000313" key="6">
    <source>
        <dbReference type="Proteomes" id="UP001326199"/>
    </source>
</evidence>
<evidence type="ECO:0000313" key="5">
    <source>
        <dbReference type="EMBL" id="KAK4674796.1"/>
    </source>
</evidence>